<dbReference type="PANTHER" id="PTHR43711">
    <property type="entry name" value="TWO-COMPONENT HISTIDINE KINASE"/>
    <property type="match status" value="1"/>
</dbReference>
<dbReference type="SMART" id="SM00387">
    <property type="entry name" value="HATPase_c"/>
    <property type="match status" value="1"/>
</dbReference>
<dbReference type="InterPro" id="IPR003661">
    <property type="entry name" value="HisK_dim/P_dom"/>
</dbReference>
<dbReference type="SMART" id="SM00388">
    <property type="entry name" value="HisKA"/>
    <property type="match status" value="1"/>
</dbReference>
<dbReference type="Proteomes" id="UP000605676">
    <property type="component" value="Unassembled WGS sequence"/>
</dbReference>
<dbReference type="InterPro" id="IPR036097">
    <property type="entry name" value="HisK_dim/P_sf"/>
</dbReference>
<dbReference type="InterPro" id="IPR004358">
    <property type="entry name" value="Sig_transdc_His_kin-like_C"/>
</dbReference>
<evidence type="ECO:0000256" key="6">
    <source>
        <dbReference type="ARBA" id="ARBA00023012"/>
    </source>
</evidence>
<evidence type="ECO:0000256" key="1">
    <source>
        <dbReference type="ARBA" id="ARBA00000085"/>
    </source>
</evidence>
<keyword evidence="5" id="KW-0418">Kinase</keyword>
<evidence type="ECO:0000313" key="8">
    <source>
        <dbReference type="EMBL" id="MBK3517061.1"/>
    </source>
</evidence>
<dbReference type="InterPro" id="IPR018771">
    <property type="entry name" value="PocR_dom"/>
</dbReference>
<comment type="caution">
    <text evidence="8">The sequence shown here is derived from an EMBL/GenBank/DDBJ whole genome shotgun (WGS) entry which is preliminary data.</text>
</comment>
<reference evidence="8 9" key="1">
    <citation type="submission" date="2021-01" db="EMBL/GenBank/DDBJ databases">
        <title>Carboxyliciviraga sp.nov., isolated from coastal sediments.</title>
        <authorList>
            <person name="Lu D."/>
            <person name="Zhang T."/>
        </authorList>
    </citation>
    <scope>NUCLEOTIDE SEQUENCE [LARGE SCALE GENOMIC DNA]</scope>
    <source>
        <strain evidence="8 9">N1Y132</strain>
    </source>
</reference>
<evidence type="ECO:0000256" key="2">
    <source>
        <dbReference type="ARBA" id="ARBA00012438"/>
    </source>
</evidence>
<keyword evidence="3" id="KW-0597">Phosphoprotein</keyword>
<evidence type="ECO:0000313" key="9">
    <source>
        <dbReference type="Proteomes" id="UP000605676"/>
    </source>
</evidence>
<dbReference type="CDD" id="cd00082">
    <property type="entry name" value="HisKA"/>
    <property type="match status" value="1"/>
</dbReference>
<keyword evidence="4" id="KW-0808">Transferase</keyword>
<dbReference type="InterPro" id="IPR003018">
    <property type="entry name" value="GAF"/>
</dbReference>
<dbReference type="Pfam" id="PF01590">
    <property type="entry name" value="GAF"/>
    <property type="match status" value="1"/>
</dbReference>
<dbReference type="InterPro" id="IPR050736">
    <property type="entry name" value="Sensor_HK_Regulatory"/>
</dbReference>
<dbReference type="Pfam" id="PF00512">
    <property type="entry name" value="HisKA"/>
    <property type="match status" value="1"/>
</dbReference>
<organism evidence="8 9">
    <name type="scientific">Carboxylicivirga marina</name>
    <dbReference type="NCBI Taxonomy" id="2800988"/>
    <lineage>
        <taxon>Bacteria</taxon>
        <taxon>Pseudomonadati</taxon>
        <taxon>Bacteroidota</taxon>
        <taxon>Bacteroidia</taxon>
        <taxon>Marinilabiliales</taxon>
        <taxon>Marinilabiliaceae</taxon>
        <taxon>Carboxylicivirga</taxon>
    </lineage>
</organism>
<dbReference type="SUPFAM" id="SSF55874">
    <property type="entry name" value="ATPase domain of HSP90 chaperone/DNA topoisomerase II/histidine kinase"/>
    <property type="match status" value="1"/>
</dbReference>
<protein>
    <recommendedName>
        <fullName evidence="2">histidine kinase</fullName>
        <ecNumber evidence="2">2.7.13.3</ecNumber>
    </recommendedName>
</protein>
<dbReference type="SUPFAM" id="SSF47384">
    <property type="entry name" value="Homodimeric domain of signal transducing histidine kinase"/>
    <property type="match status" value="1"/>
</dbReference>
<dbReference type="InterPro" id="IPR029016">
    <property type="entry name" value="GAF-like_dom_sf"/>
</dbReference>
<gene>
    <name evidence="8" type="ORF">JIV24_06875</name>
</gene>
<feature type="domain" description="Histidine kinase" evidence="7">
    <location>
        <begin position="657"/>
        <end position="874"/>
    </location>
</feature>
<dbReference type="InterPro" id="IPR003594">
    <property type="entry name" value="HATPase_dom"/>
</dbReference>
<dbReference type="Gene3D" id="3.30.565.10">
    <property type="entry name" value="Histidine kinase-like ATPase, C-terminal domain"/>
    <property type="match status" value="1"/>
</dbReference>
<dbReference type="SUPFAM" id="SSF55785">
    <property type="entry name" value="PYP-like sensor domain (PAS domain)"/>
    <property type="match status" value="1"/>
</dbReference>
<sequence>MKHLEHSIDLILQTAIEPTVAFERPGYDVALLNDKAFDFFGFEKSHNYSLRSFCSRADLFNQSAALEVFDNLEYNQPVQRDWPVRLGEVHWLSAYIQLVNNGGVDYVLVVFRDNTLPKESLLKLDNMIAYREMLDKLLAYNTNVNVIDIPQIIDQSLEMVGNYFACDRSYVFEYSEDLKFKSNINEWCASGVDPYIDDLQNIPINSFPYLKKRLLKMELVCLNDINTLPPEAIEEREEFAKEGIQSILLIPFSEGERPIGFVGLDHVHISKEWTKSEVSNLKLLARTFANLLVRMRNERLIVDNRNMYQTLFEAANEGIGVFKNGVCIDANAKALREMRCSLAQIVGKTTVELSATMQPNGKSPTYSNVYVSEAEKGFPQTFDWRLKRFDATEFDAEISLNSFKRGDERLVISIFRDVSEYKRAVSDLIDNQRILKKEIDTIVRPVEDSSQLTLLNVFELDQLQKMQDAFSFAMGISSLITDVNGKPMTRMSFSNHVCAKVRSTAKGQQMCMESSRDLGERANAVLKPVSSPCLSCGFIDAASPIIVDGHHIGNWLIGQVRPDDLDLEHLLEYTRKLGLEDEGIISDFRNLVEIAPDHFEKILNLLNVLTIELSAMGYKNLKLAKTINQHVHLEKKLRESKQNAEESDRLKSAFLANLSHEIRTPMNGIVGFSELLQFDGLTPDDRREYVRLIHQSSSQLLNIINDIIDISKIESGQIDVHSGYFDLVRLGDDLHAFFLDSSTGKGIDLVFEHSNKHEFEIYSDEVKLRQVLTNLISNAIKFTASGEVVFGFSIVNQVELELFVQDSGIGIDTNDVEFIFDRFWQAKDSDVKRGGTGLGLAITKAYVELLGGHIKVESQREIGTRFSFVIPKTLK</sequence>
<dbReference type="RefSeq" id="WP_200464288.1">
    <property type="nucleotide sequence ID" value="NZ_JAENRR010000011.1"/>
</dbReference>
<name>A0ABS1HHG5_9BACT</name>
<dbReference type="PRINTS" id="PR00344">
    <property type="entry name" value="BCTRLSENSOR"/>
</dbReference>
<evidence type="ECO:0000256" key="5">
    <source>
        <dbReference type="ARBA" id="ARBA00022777"/>
    </source>
</evidence>
<dbReference type="InterPro" id="IPR005467">
    <property type="entry name" value="His_kinase_dom"/>
</dbReference>
<evidence type="ECO:0000256" key="4">
    <source>
        <dbReference type="ARBA" id="ARBA00022679"/>
    </source>
</evidence>
<dbReference type="Gene3D" id="3.30.450.20">
    <property type="entry name" value="PAS domain"/>
    <property type="match status" value="1"/>
</dbReference>
<dbReference type="Gene3D" id="1.10.287.130">
    <property type="match status" value="1"/>
</dbReference>
<dbReference type="EMBL" id="JAENRR010000011">
    <property type="protein sequence ID" value="MBK3517061.1"/>
    <property type="molecule type" value="Genomic_DNA"/>
</dbReference>
<dbReference type="InterPro" id="IPR035965">
    <property type="entry name" value="PAS-like_dom_sf"/>
</dbReference>
<dbReference type="CDD" id="cd16922">
    <property type="entry name" value="HATPase_EvgS-ArcB-TorS-like"/>
    <property type="match status" value="1"/>
</dbReference>
<evidence type="ECO:0000259" key="7">
    <source>
        <dbReference type="PROSITE" id="PS50109"/>
    </source>
</evidence>
<comment type="catalytic activity">
    <reaction evidence="1">
        <text>ATP + protein L-histidine = ADP + protein N-phospho-L-histidine.</text>
        <dbReference type="EC" id="2.7.13.3"/>
    </reaction>
</comment>
<keyword evidence="9" id="KW-1185">Reference proteome</keyword>
<proteinExistence type="predicted"/>
<dbReference type="Gene3D" id="3.30.450.40">
    <property type="match status" value="1"/>
</dbReference>
<dbReference type="Pfam" id="PF02518">
    <property type="entry name" value="HATPase_c"/>
    <property type="match status" value="1"/>
</dbReference>
<dbReference type="InterPro" id="IPR036890">
    <property type="entry name" value="HATPase_C_sf"/>
</dbReference>
<dbReference type="SUPFAM" id="SSF55781">
    <property type="entry name" value="GAF domain-like"/>
    <property type="match status" value="1"/>
</dbReference>
<dbReference type="PANTHER" id="PTHR43711:SF31">
    <property type="entry name" value="HISTIDINE KINASE"/>
    <property type="match status" value="1"/>
</dbReference>
<dbReference type="PROSITE" id="PS50109">
    <property type="entry name" value="HIS_KIN"/>
    <property type="match status" value="1"/>
</dbReference>
<dbReference type="Pfam" id="PF10114">
    <property type="entry name" value="PocR"/>
    <property type="match status" value="1"/>
</dbReference>
<dbReference type="EC" id="2.7.13.3" evidence="2"/>
<keyword evidence="6" id="KW-0902">Two-component regulatory system</keyword>
<dbReference type="SMART" id="SM00065">
    <property type="entry name" value="GAF"/>
    <property type="match status" value="1"/>
</dbReference>
<evidence type="ECO:0000256" key="3">
    <source>
        <dbReference type="ARBA" id="ARBA00022553"/>
    </source>
</evidence>
<accession>A0ABS1HHG5</accession>